<feature type="compositionally biased region" description="Basic and acidic residues" evidence="1">
    <location>
        <begin position="709"/>
        <end position="731"/>
    </location>
</feature>
<feature type="transmembrane region" description="Helical" evidence="2">
    <location>
        <begin position="30"/>
        <end position="50"/>
    </location>
</feature>
<proteinExistence type="predicted"/>
<evidence type="ECO:0000313" key="3">
    <source>
        <dbReference type="EMBL" id="RVU01289.1"/>
    </source>
</evidence>
<evidence type="ECO:0008006" key="5">
    <source>
        <dbReference type="Google" id="ProtNLM"/>
    </source>
</evidence>
<feature type="transmembrane region" description="Helical" evidence="2">
    <location>
        <begin position="162"/>
        <end position="181"/>
    </location>
</feature>
<dbReference type="OrthoDB" id="9812498at2"/>
<reference evidence="3 4" key="1">
    <citation type="submission" date="2019-01" db="EMBL/GenBank/DDBJ databases">
        <authorList>
            <person name="Chen W.-M."/>
        </authorList>
    </citation>
    <scope>NUCLEOTIDE SEQUENCE [LARGE SCALE GENOMIC DNA]</scope>
    <source>
        <strain evidence="3 4">YBJ-36</strain>
    </source>
</reference>
<dbReference type="Proteomes" id="UP000282759">
    <property type="component" value="Unassembled WGS sequence"/>
</dbReference>
<dbReference type="AlphaFoldDB" id="A0A3S2Y1I4"/>
<dbReference type="RefSeq" id="WP_127703664.1">
    <property type="nucleotide sequence ID" value="NZ_SACK01000002.1"/>
</dbReference>
<feature type="compositionally biased region" description="Basic and acidic residues" evidence="1">
    <location>
        <begin position="742"/>
        <end position="751"/>
    </location>
</feature>
<accession>A0A3S2Y1I4</accession>
<feature type="transmembrane region" description="Helical" evidence="2">
    <location>
        <begin position="62"/>
        <end position="85"/>
    </location>
</feature>
<keyword evidence="2" id="KW-1133">Transmembrane helix</keyword>
<protein>
    <recommendedName>
        <fullName evidence="5">DUF4175 family protein</fullName>
    </recommendedName>
</protein>
<name>A0A3S2Y1I4_9SPHI</name>
<evidence type="ECO:0000256" key="1">
    <source>
        <dbReference type="SAM" id="MobiDB-lite"/>
    </source>
</evidence>
<keyword evidence="2" id="KW-0812">Transmembrane</keyword>
<feature type="region of interest" description="Disordered" evidence="1">
    <location>
        <begin position="709"/>
        <end position="782"/>
    </location>
</feature>
<feature type="compositionally biased region" description="Basic and acidic residues" evidence="1">
    <location>
        <begin position="1034"/>
        <end position="1051"/>
    </location>
</feature>
<keyword evidence="2" id="KW-0472">Membrane</keyword>
<sequence length="1102" mass="126142">MNQPDNYAVLIEKINAFIQKYYFNNLLRGLIFLGAGLFSVYLLVTVTEYYGNFNTVLRTVLFYLFIGINAALIVWLIIPSLLAWLKVSKTLSHDEAAQIIGRHFSHVNDKLLNTLQLKKLALNDPRQQALIEAGIEQKIKELKPVSFPSAIDLKQNRRYLKWALIPFGALCIIAFAAPSILTESTKRLVKHNEYFAPIAPYQFKVLNSSLKAVQGDDLPLEIKLEGNNFPADVYIEVGGNTFRLEKKSVSRFSYQFKNLQQSTPFRLTANGIASQVYQVTVNNRPTLINFDVELQYPAYLHKAPEKLSNAGDLTLPAGTIVNWQIRTRYASQLSFNINENEHVLKVSNVDLFNHSEKVLKSTRYKITTSNENVTNADSSSYQITVVNDEAPAITVEQKEDSVSTKALYFTGNIQDDHGFSSLTFHYRIGNKVYSKPVKADLSQAQAGFFYFWDLKKLNIQPGDQVTYYFEVADNDGVSGPKISRSAERTLNVPDAKQLNEQLEAGSKAVQNKTESAIKLAAQIEKESQKLNKMLLDKNTLSFDEKKQVEQLLQKRMELNNLIKEIQDENKKNQYNRSENQQQSEEIKQKQQQIADLFNNVLDPKTQELLKKLQDMLEKGDKDDTRDELSKMQMDNKMLKKELDRVLELYKKLAFDQKVEQNINRLNELAEQQQKLSDQTQQQNKNTQELMQEQQKLQNEFNDVKESLKSLEEEDKASGDKMNFDKPEKDEQSVEQEMNNSKENLKKNDNKKASNSQKQAAQKMQQMAQKMQQQQQEGEESENNINAAQLRELLKSLLNSSFSQEKTMQALRNMNPGDPGYVALAQKQKDIKDNLKTAQDSLYALSRRVPQIQSAVNKEVEAINTNIEKALQSMGDRRSHEALRSQQYAMTAMNNLALMLSEALEQLQNAQGGGSGKGKKKQQSAGQLAKMQQQLNQNMQKMREQMKQQGNQGKSGQGQNGMSEQLARMARQQQMIREALQKLSQQENKDGKNGLGNLDKISKEMEQTETEIVNRKISEETIRRQQQIQARLLDAEKAEQQREQDNRRESNAGKDMPPGYVKALRDFQQQKNKQTEQIRTVSPAFNIYYKEKIKNYFELLNGK</sequence>
<feature type="region of interest" description="Disordered" evidence="1">
    <location>
        <begin position="908"/>
        <end position="971"/>
    </location>
</feature>
<keyword evidence="4" id="KW-1185">Reference proteome</keyword>
<feature type="compositionally biased region" description="Low complexity" evidence="1">
    <location>
        <begin position="756"/>
        <end position="775"/>
    </location>
</feature>
<comment type="caution">
    <text evidence="3">The sequence shown here is derived from an EMBL/GenBank/DDBJ whole genome shotgun (WGS) entry which is preliminary data.</text>
</comment>
<feature type="region of interest" description="Disordered" evidence="1">
    <location>
        <begin position="1034"/>
        <end position="1058"/>
    </location>
</feature>
<evidence type="ECO:0000256" key="2">
    <source>
        <dbReference type="SAM" id="Phobius"/>
    </source>
</evidence>
<organism evidence="3 4">
    <name type="scientific">Mucilaginibacter limnophilus</name>
    <dbReference type="NCBI Taxonomy" id="1932778"/>
    <lineage>
        <taxon>Bacteria</taxon>
        <taxon>Pseudomonadati</taxon>
        <taxon>Bacteroidota</taxon>
        <taxon>Sphingobacteriia</taxon>
        <taxon>Sphingobacteriales</taxon>
        <taxon>Sphingobacteriaceae</taxon>
        <taxon>Mucilaginibacter</taxon>
    </lineage>
</organism>
<gene>
    <name evidence="3" type="ORF">EOD41_04800</name>
</gene>
<dbReference type="EMBL" id="SACK01000002">
    <property type="protein sequence ID" value="RVU01289.1"/>
    <property type="molecule type" value="Genomic_DNA"/>
</dbReference>
<evidence type="ECO:0000313" key="4">
    <source>
        <dbReference type="Proteomes" id="UP000282759"/>
    </source>
</evidence>
<feature type="compositionally biased region" description="Low complexity" evidence="1">
    <location>
        <begin position="922"/>
        <end position="939"/>
    </location>
</feature>